<evidence type="ECO:0000256" key="17">
    <source>
        <dbReference type="SAM" id="Phobius"/>
    </source>
</evidence>
<evidence type="ECO:0000313" key="18">
    <source>
        <dbReference type="EMBL" id="KAJ6257149.1"/>
    </source>
</evidence>
<dbReference type="PANTHER" id="PTHR11802">
    <property type="entry name" value="SERINE PROTEASE FAMILY S10 SERINE CARBOXYPEPTIDASE"/>
    <property type="match status" value="1"/>
</dbReference>
<dbReference type="AlphaFoldDB" id="A0AAD6ISH8"/>
<evidence type="ECO:0000256" key="4">
    <source>
        <dbReference type="ARBA" id="ARBA00022645"/>
    </source>
</evidence>
<evidence type="ECO:0000256" key="1">
    <source>
        <dbReference type="ARBA" id="ARBA00001003"/>
    </source>
</evidence>
<keyword evidence="6 17" id="KW-0812">Transmembrane</keyword>
<dbReference type="PROSITE" id="PS00560">
    <property type="entry name" value="CARBOXYPEPT_SER_HIS"/>
    <property type="match status" value="1"/>
</dbReference>
<dbReference type="SUPFAM" id="SSF53474">
    <property type="entry name" value="alpha/beta-Hydrolases"/>
    <property type="match status" value="1"/>
</dbReference>
<dbReference type="PANTHER" id="PTHR11802:SF190">
    <property type="entry name" value="PHEROMONE-PROCESSING CARBOXYPEPTIDASE KEX1"/>
    <property type="match status" value="1"/>
</dbReference>
<evidence type="ECO:0000256" key="9">
    <source>
        <dbReference type="ARBA" id="ARBA00022801"/>
    </source>
</evidence>
<feature type="compositionally biased region" description="Polar residues" evidence="16">
    <location>
        <begin position="518"/>
        <end position="534"/>
    </location>
</feature>
<evidence type="ECO:0000256" key="2">
    <source>
        <dbReference type="ARBA" id="ARBA00004393"/>
    </source>
</evidence>
<dbReference type="PROSITE" id="PS00131">
    <property type="entry name" value="CARBOXYPEPT_SER_SER"/>
    <property type="match status" value="1"/>
</dbReference>
<evidence type="ECO:0000256" key="8">
    <source>
        <dbReference type="ARBA" id="ARBA00022729"/>
    </source>
</evidence>
<keyword evidence="11" id="KW-0333">Golgi apparatus</keyword>
<evidence type="ECO:0000256" key="11">
    <source>
        <dbReference type="ARBA" id="ARBA00023034"/>
    </source>
</evidence>
<dbReference type="Proteomes" id="UP001221413">
    <property type="component" value="Unassembled WGS sequence"/>
</dbReference>
<keyword evidence="19" id="KW-1185">Reference proteome</keyword>
<comment type="similarity">
    <text evidence="3 15">Belongs to the peptidase S10 family.</text>
</comment>
<reference evidence="18" key="1">
    <citation type="submission" date="2023-01" db="EMBL/GenBank/DDBJ databases">
        <title>The chitinases involved in constricting ring structure development in the nematode-trapping fungus Drechslerella dactyloides.</title>
        <authorList>
            <person name="Wang R."/>
            <person name="Zhang L."/>
            <person name="Tang P."/>
            <person name="Li S."/>
            <person name="Liang L."/>
        </authorList>
    </citation>
    <scope>NUCLEOTIDE SEQUENCE</scope>
    <source>
        <strain evidence="18">YMF1.00031</strain>
    </source>
</reference>
<sequence length="660" mass="73651">MPYRQTTSLTRDWPAAASYCYHRDYRVFHLRQGIIWSTEQSAMPWPTCSRKSVFGVGSLLLLLLLPASTSADKCAKDYFITSLPGEPADTAFKMHSGHIEVEAATNANLFFWHVTNRHIDARQRTVIWINGGPGCSSMDGALMEVGPYRVKDGKLLYNEGSWHEFANLLFVDNPVGTGFSYVSGNGYLHELPEMAKHFITFLEKFFGLFPEYEQDEIWISGESYAGQHIPYIAKAILERNRINSKKWNIAGLLIGNGWIDPRSQYPAYLEFAYSTGLVKHGSDTAKKLEAQQASCMARLAQEGNKIDNGACEEILQLILRLSLDEEKDGKKQCYNMYDVRLKEDYPSCGMAWPPDLKDVTPYLRQADVVKALHVNPDKISGWEECSGAVSGSFRARNSPPSIELLPNLLKEMKIMLFSGDQDLICNHIGTENMIKNMTWNGATGFETSPGVWAPRSEWVYEGNPAGYYQTARNLTYVLVYNSSHMVPFDVPMQSLDMLDRFVGVSKEGLGHIPMKPSGKQSSTAGSGSISANATLSEEEEKSELEKLEKERWKAYYRSGEIVLVVVIIAAGAWGYWVWKQRREMANGHTNGITYTSLSQGEGSRGDLDLEEGDFVQESELDDLHVASPVSNREQVGEGGSSVGDSDDSDSGLPNRFEKAS</sequence>
<dbReference type="InterPro" id="IPR001563">
    <property type="entry name" value="Peptidase_S10"/>
</dbReference>
<dbReference type="GO" id="GO:0006915">
    <property type="term" value="P:apoptotic process"/>
    <property type="evidence" value="ECO:0007669"/>
    <property type="project" value="UniProtKB-KW"/>
</dbReference>
<gene>
    <name evidence="18" type="ORF">Dda_8035</name>
</gene>
<keyword evidence="7" id="KW-0053">Apoptosis</keyword>
<evidence type="ECO:0000256" key="5">
    <source>
        <dbReference type="ARBA" id="ARBA00022670"/>
    </source>
</evidence>
<dbReference type="EMBL" id="JAQGDS010000011">
    <property type="protein sequence ID" value="KAJ6257149.1"/>
    <property type="molecule type" value="Genomic_DNA"/>
</dbReference>
<accession>A0AAD6ISH8</accession>
<dbReference type="EC" id="3.4.16.-" evidence="15"/>
<evidence type="ECO:0000256" key="15">
    <source>
        <dbReference type="RuleBase" id="RU361156"/>
    </source>
</evidence>
<feature type="transmembrane region" description="Helical" evidence="17">
    <location>
        <begin position="561"/>
        <end position="578"/>
    </location>
</feature>
<evidence type="ECO:0000256" key="6">
    <source>
        <dbReference type="ARBA" id="ARBA00022692"/>
    </source>
</evidence>
<evidence type="ECO:0000256" key="3">
    <source>
        <dbReference type="ARBA" id="ARBA00009431"/>
    </source>
</evidence>
<keyword evidence="8" id="KW-0732">Signal</keyword>
<keyword evidence="5 15" id="KW-0645">Protease</keyword>
<evidence type="ECO:0000256" key="7">
    <source>
        <dbReference type="ARBA" id="ARBA00022703"/>
    </source>
</evidence>
<dbReference type="GO" id="GO:0005802">
    <property type="term" value="C:trans-Golgi network"/>
    <property type="evidence" value="ECO:0007669"/>
    <property type="project" value="TreeGrafter"/>
</dbReference>
<evidence type="ECO:0000256" key="16">
    <source>
        <dbReference type="SAM" id="MobiDB-lite"/>
    </source>
</evidence>
<evidence type="ECO:0000313" key="19">
    <source>
        <dbReference type="Proteomes" id="UP001221413"/>
    </source>
</evidence>
<dbReference type="InterPro" id="IPR033124">
    <property type="entry name" value="Ser_caboxypep_his_AS"/>
</dbReference>
<dbReference type="InterPro" id="IPR018202">
    <property type="entry name" value="Ser_caboxypep_ser_AS"/>
</dbReference>
<keyword evidence="9 15" id="KW-0378">Hydrolase</keyword>
<comment type="function">
    <text evidence="14">Protease with a carboxypeptidase B-like function involved in the C-terminal processing of the lysine and arginine residues from protein precursors. Promotes cell fusion and is involved in the programmed cell death.</text>
</comment>
<feature type="region of interest" description="Disordered" evidence="16">
    <location>
        <begin position="617"/>
        <end position="660"/>
    </location>
</feature>
<evidence type="ECO:0000256" key="10">
    <source>
        <dbReference type="ARBA" id="ARBA00022989"/>
    </source>
</evidence>
<keyword evidence="4 15" id="KW-0121">Carboxypeptidase</keyword>
<keyword evidence="12 17" id="KW-0472">Membrane</keyword>
<evidence type="ECO:0000256" key="12">
    <source>
        <dbReference type="ARBA" id="ARBA00023136"/>
    </source>
</evidence>
<comment type="subcellular location">
    <subcellularLocation>
        <location evidence="2">Golgi apparatus</location>
        <location evidence="2">trans-Golgi network membrane</location>
        <topology evidence="2">Single-pass type I membrane protein</topology>
    </subcellularLocation>
</comment>
<feature type="region of interest" description="Disordered" evidence="16">
    <location>
        <begin position="512"/>
        <end position="543"/>
    </location>
</feature>
<proteinExistence type="inferred from homology"/>
<organism evidence="18 19">
    <name type="scientific">Drechslerella dactyloides</name>
    <name type="common">Nematode-trapping fungus</name>
    <name type="synonym">Arthrobotrys dactyloides</name>
    <dbReference type="NCBI Taxonomy" id="74499"/>
    <lineage>
        <taxon>Eukaryota</taxon>
        <taxon>Fungi</taxon>
        <taxon>Dikarya</taxon>
        <taxon>Ascomycota</taxon>
        <taxon>Pezizomycotina</taxon>
        <taxon>Orbiliomycetes</taxon>
        <taxon>Orbiliales</taxon>
        <taxon>Orbiliaceae</taxon>
        <taxon>Drechslerella</taxon>
    </lineage>
</organism>
<evidence type="ECO:0000256" key="14">
    <source>
        <dbReference type="ARBA" id="ARBA00037042"/>
    </source>
</evidence>
<dbReference type="FunFam" id="3.40.50.1820:FF:000121">
    <property type="entry name" value="Carboxypeptidase D"/>
    <property type="match status" value="1"/>
</dbReference>
<comment type="catalytic activity">
    <reaction evidence="1">
        <text>Preferential release of a C-terminal arginine or lysine residue.</text>
        <dbReference type="EC" id="3.4.16.6"/>
    </reaction>
</comment>
<dbReference type="GO" id="GO:0004185">
    <property type="term" value="F:serine-type carboxypeptidase activity"/>
    <property type="evidence" value="ECO:0007669"/>
    <property type="project" value="UniProtKB-UniRule"/>
</dbReference>
<dbReference type="Pfam" id="PF00450">
    <property type="entry name" value="Peptidase_S10"/>
    <property type="match status" value="1"/>
</dbReference>
<name>A0AAD6ISH8_DREDA</name>
<dbReference type="InterPro" id="IPR029058">
    <property type="entry name" value="AB_hydrolase_fold"/>
</dbReference>
<evidence type="ECO:0000256" key="13">
    <source>
        <dbReference type="ARBA" id="ARBA00023180"/>
    </source>
</evidence>
<keyword evidence="10 17" id="KW-1133">Transmembrane helix</keyword>
<comment type="caution">
    <text evidence="18">The sequence shown here is derived from an EMBL/GenBank/DDBJ whole genome shotgun (WGS) entry which is preliminary data.</text>
</comment>
<protein>
    <recommendedName>
        <fullName evidence="15">Carboxypeptidase</fullName>
        <ecNumber evidence="15">3.4.16.-</ecNumber>
    </recommendedName>
</protein>
<dbReference type="GO" id="GO:0006508">
    <property type="term" value="P:proteolysis"/>
    <property type="evidence" value="ECO:0007669"/>
    <property type="project" value="UniProtKB-KW"/>
</dbReference>
<dbReference type="PRINTS" id="PR00724">
    <property type="entry name" value="CRBOXYPTASEC"/>
</dbReference>
<dbReference type="Gene3D" id="3.40.50.1820">
    <property type="entry name" value="alpha/beta hydrolase"/>
    <property type="match status" value="1"/>
</dbReference>
<keyword evidence="13" id="KW-0325">Glycoprotein</keyword>